<dbReference type="InterPro" id="IPR036390">
    <property type="entry name" value="WH_DNA-bd_sf"/>
</dbReference>
<dbReference type="PRINTS" id="PR00039">
    <property type="entry name" value="HTHLYSR"/>
</dbReference>
<evidence type="ECO:0000256" key="4">
    <source>
        <dbReference type="ARBA" id="ARBA00023163"/>
    </source>
</evidence>
<dbReference type="SUPFAM" id="SSF46785">
    <property type="entry name" value="Winged helix' DNA-binding domain"/>
    <property type="match status" value="1"/>
</dbReference>
<evidence type="ECO:0000256" key="3">
    <source>
        <dbReference type="ARBA" id="ARBA00023125"/>
    </source>
</evidence>
<evidence type="ECO:0000256" key="2">
    <source>
        <dbReference type="ARBA" id="ARBA00023015"/>
    </source>
</evidence>
<dbReference type="PANTHER" id="PTHR30419">
    <property type="entry name" value="HTH-TYPE TRANSCRIPTIONAL REGULATOR YBHD"/>
    <property type="match status" value="1"/>
</dbReference>
<evidence type="ECO:0000256" key="1">
    <source>
        <dbReference type="ARBA" id="ARBA00009437"/>
    </source>
</evidence>
<dbReference type="InterPro" id="IPR050950">
    <property type="entry name" value="HTH-type_LysR_regulators"/>
</dbReference>
<dbReference type="RefSeq" id="WP_385939483.1">
    <property type="nucleotide sequence ID" value="NZ_JBHSOZ010000003.1"/>
</dbReference>
<dbReference type="Pfam" id="PF00126">
    <property type="entry name" value="HTH_1"/>
    <property type="match status" value="1"/>
</dbReference>
<dbReference type="Gene3D" id="3.40.190.290">
    <property type="match status" value="1"/>
</dbReference>
<name>A0ABW0YLR9_9BACI</name>
<dbReference type="InterPro" id="IPR000847">
    <property type="entry name" value="LysR_HTH_N"/>
</dbReference>
<dbReference type="InterPro" id="IPR005119">
    <property type="entry name" value="LysR_subst-bd"/>
</dbReference>
<evidence type="ECO:0000313" key="7">
    <source>
        <dbReference type="Proteomes" id="UP001596142"/>
    </source>
</evidence>
<proteinExistence type="inferred from homology"/>
<sequence>MESRQLRHFVEVAVQKSFTKAAKQLHIAQPAVSKSVKNLEDEIGIPLFAREERTIQLTEEGKRLFAHATSILNQMEQAVLEMEELKGLKTGRVRIGLPSMVGSFYFPEQFVAFKKKYPQLELSIYEAGTTRIRDDIREGNIDLGTIVMDDATEDLITHPFLREEMMVVVPDSHPFASLSSISYDQLLTEPLVLFKEGYYQRNIIHKIEQATGRSPHIAFETNQISMAKSLTRKGLGITIFLKMVISEDSDLVGIPFETPFSLTLALSHRKGTYLSKANKAFLSFLVNQHVNH</sequence>
<keyword evidence="4" id="KW-0804">Transcription</keyword>
<dbReference type="Pfam" id="PF03466">
    <property type="entry name" value="LysR_substrate"/>
    <property type="match status" value="1"/>
</dbReference>
<dbReference type="PROSITE" id="PS50931">
    <property type="entry name" value="HTH_LYSR"/>
    <property type="match status" value="1"/>
</dbReference>
<dbReference type="PANTHER" id="PTHR30419:SF8">
    <property type="entry name" value="NITROGEN ASSIMILATION TRANSCRIPTIONAL ACTIVATOR-RELATED"/>
    <property type="match status" value="1"/>
</dbReference>
<dbReference type="SUPFAM" id="SSF53850">
    <property type="entry name" value="Periplasmic binding protein-like II"/>
    <property type="match status" value="1"/>
</dbReference>
<keyword evidence="3" id="KW-0238">DNA-binding</keyword>
<dbReference type="Proteomes" id="UP001596142">
    <property type="component" value="Unassembled WGS sequence"/>
</dbReference>
<keyword evidence="2" id="KW-0805">Transcription regulation</keyword>
<gene>
    <name evidence="6" type="ORF">ACFPU1_06220</name>
</gene>
<dbReference type="EMBL" id="JBHSOZ010000003">
    <property type="protein sequence ID" value="MFC5712370.1"/>
    <property type="molecule type" value="Genomic_DNA"/>
</dbReference>
<accession>A0ABW0YLR9</accession>
<keyword evidence="7" id="KW-1185">Reference proteome</keyword>
<evidence type="ECO:0000313" key="6">
    <source>
        <dbReference type="EMBL" id="MFC5712370.1"/>
    </source>
</evidence>
<evidence type="ECO:0000259" key="5">
    <source>
        <dbReference type="PROSITE" id="PS50931"/>
    </source>
</evidence>
<dbReference type="Gene3D" id="1.10.10.10">
    <property type="entry name" value="Winged helix-like DNA-binding domain superfamily/Winged helix DNA-binding domain"/>
    <property type="match status" value="1"/>
</dbReference>
<reference evidence="7" key="1">
    <citation type="journal article" date="2019" name="Int. J. Syst. Evol. Microbiol.">
        <title>The Global Catalogue of Microorganisms (GCM) 10K type strain sequencing project: providing services to taxonomists for standard genome sequencing and annotation.</title>
        <authorList>
            <consortium name="The Broad Institute Genomics Platform"/>
            <consortium name="The Broad Institute Genome Sequencing Center for Infectious Disease"/>
            <person name="Wu L."/>
            <person name="Ma J."/>
        </authorList>
    </citation>
    <scope>NUCLEOTIDE SEQUENCE [LARGE SCALE GENOMIC DNA]</scope>
    <source>
        <strain evidence="7">CECT 7184</strain>
    </source>
</reference>
<protein>
    <submittedName>
        <fullName evidence="6">LysR family transcriptional regulator</fullName>
    </submittedName>
</protein>
<dbReference type="InterPro" id="IPR036388">
    <property type="entry name" value="WH-like_DNA-bd_sf"/>
</dbReference>
<dbReference type="CDD" id="cd05466">
    <property type="entry name" value="PBP2_LTTR_substrate"/>
    <property type="match status" value="1"/>
</dbReference>
<comment type="similarity">
    <text evidence="1">Belongs to the LysR transcriptional regulatory family.</text>
</comment>
<comment type="caution">
    <text evidence="6">The sequence shown here is derived from an EMBL/GenBank/DDBJ whole genome shotgun (WGS) entry which is preliminary data.</text>
</comment>
<organism evidence="6 7">
    <name type="scientific">Thalassorhabdus alkalitolerans</name>
    <dbReference type="NCBI Taxonomy" id="2282697"/>
    <lineage>
        <taxon>Bacteria</taxon>
        <taxon>Bacillati</taxon>
        <taxon>Bacillota</taxon>
        <taxon>Bacilli</taxon>
        <taxon>Bacillales</taxon>
        <taxon>Bacillaceae</taxon>
        <taxon>Thalassorhabdus</taxon>
    </lineage>
</organism>
<feature type="domain" description="HTH lysR-type" evidence="5">
    <location>
        <begin position="1"/>
        <end position="58"/>
    </location>
</feature>